<keyword evidence="4" id="KW-1185">Reference proteome</keyword>
<dbReference type="Gene3D" id="3.40.190.170">
    <property type="entry name" value="Bacterial extracellular solute-binding protein, family 7"/>
    <property type="match status" value="1"/>
</dbReference>
<comment type="caution">
    <text evidence="3">The sequence shown here is derived from an EMBL/GenBank/DDBJ whole genome shotgun (WGS) entry which is preliminary data.</text>
</comment>
<dbReference type="SUPFAM" id="SSF53850">
    <property type="entry name" value="Periplasmic binding protein-like II"/>
    <property type="match status" value="1"/>
</dbReference>
<evidence type="ECO:0000313" key="4">
    <source>
        <dbReference type="Proteomes" id="UP001620597"/>
    </source>
</evidence>
<gene>
    <name evidence="3" type="ORF">WG929_17825</name>
</gene>
<organism evidence="3 4">
    <name type="scientific">Oceanobacter antarcticus</name>
    <dbReference type="NCBI Taxonomy" id="3133425"/>
    <lineage>
        <taxon>Bacteria</taxon>
        <taxon>Pseudomonadati</taxon>
        <taxon>Pseudomonadota</taxon>
        <taxon>Gammaproteobacteria</taxon>
        <taxon>Oceanospirillales</taxon>
        <taxon>Oceanospirillaceae</taxon>
        <taxon>Oceanobacter</taxon>
    </lineage>
</organism>
<dbReference type="PANTHER" id="PTHR33376:SF15">
    <property type="entry name" value="BLL6794 PROTEIN"/>
    <property type="match status" value="1"/>
</dbReference>
<dbReference type="InterPro" id="IPR018389">
    <property type="entry name" value="DctP_fam"/>
</dbReference>
<protein>
    <submittedName>
        <fullName evidence="3">TRAP transporter substrate-binding protein</fullName>
    </submittedName>
</protein>
<evidence type="ECO:0000256" key="1">
    <source>
        <dbReference type="ARBA" id="ARBA00022729"/>
    </source>
</evidence>
<dbReference type="PANTHER" id="PTHR33376">
    <property type="match status" value="1"/>
</dbReference>
<dbReference type="NCBIfam" id="NF037995">
    <property type="entry name" value="TRAP_S1"/>
    <property type="match status" value="1"/>
</dbReference>
<reference evidence="3 4" key="1">
    <citation type="submission" date="2024-03" db="EMBL/GenBank/DDBJ databases">
        <title>High-quality draft genome sequence of Oceanobacter sp. wDCs-4.</title>
        <authorList>
            <person name="Dong C."/>
        </authorList>
    </citation>
    <scope>NUCLEOTIDE SEQUENCE [LARGE SCALE GENOMIC DNA]</scope>
    <source>
        <strain evidence="4">wDCs-4</strain>
    </source>
</reference>
<feature type="signal peptide" evidence="2">
    <location>
        <begin position="1"/>
        <end position="24"/>
    </location>
</feature>
<dbReference type="Pfam" id="PF03480">
    <property type="entry name" value="DctP"/>
    <property type="match status" value="1"/>
</dbReference>
<accession>A0ABW8NMR4</accession>
<dbReference type="Proteomes" id="UP001620597">
    <property type="component" value="Unassembled WGS sequence"/>
</dbReference>
<dbReference type="CDD" id="cd13665">
    <property type="entry name" value="PBP2_TRAP_Dctp3_4"/>
    <property type="match status" value="1"/>
</dbReference>
<name>A0ABW8NMR4_9GAMM</name>
<feature type="chain" id="PRO_5046049056" evidence="2">
    <location>
        <begin position="25"/>
        <end position="344"/>
    </location>
</feature>
<evidence type="ECO:0000256" key="2">
    <source>
        <dbReference type="SAM" id="SignalP"/>
    </source>
</evidence>
<evidence type="ECO:0000313" key="3">
    <source>
        <dbReference type="EMBL" id="MFK4754274.1"/>
    </source>
</evidence>
<keyword evidence="1 2" id="KW-0732">Signal</keyword>
<sequence>MKHRLKSAMSVLILAAGAAMTAPAYSETILRVGTWLPPTNAQNAVVWPTWAKWVEEATEGRVKVKIENSSGHPKTLFQLVEDGVYDASFSYHGYVPGRFKLPQIVEQPGLGVGAEAASVALWRVYEKYLKDANEFDGLEVIGMFTHGPGHIHTKKPIDSFSDLEGMKIRVGGGVQSVLAERMHVTAVGAPAPKVYEMLQQGVIDGAFLPMMEQKVLRLNEVTNYVTVLPEGMYMGSFSIFVNPEFMEDLEPRDRKAILAVSGEKLSAMAGRAWDAGDAEGYQAAKAAGVKIVHVSAKDLMSRQFEKLIQGMDQEWIESVQDRDVNAAEALRELRKIARSYQPAQ</sequence>
<dbReference type="EMBL" id="JBBKTX010000027">
    <property type="protein sequence ID" value="MFK4754274.1"/>
    <property type="molecule type" value="Genomic_DNA"/>
</dbReference>
<dbReference type="InterPro" id="IPR038404">
    <property type="entry name" value="TRAP_DctP_sf"/>
</dbReference>
<proteinExistence type="predicted"/>